<proteinExistence type="predicted"/>
<protein>
    <submittedName>
        <fullName evidence="1">DNA pilot protein</fullName>
    </submittedName>
</protein>
<organism evidence="1">
    <name type="scientific">Sigmofec virus UA08Rod_4411</name>
    <dbReference type="NCBI Taxonomy" id="2929401"/>
    <lineage>
        <taxon>Viruses</taxon>
        <taxon>Monodnaviria</taxon>
        <taxon>Sangervirae</taxon>
        <taxon>Phixviricota</taxon>
        <taxon>Malgrandaviricetes</taxon>
        <taxon>Petitvirales</taxon>
        <taxon>Microviridae</taxon>
    </lineage>
</organism>
<name>A0A976R824_9VIRU</name>
<evidence type="ECO:0000313" key="1">
    <source>
        <dbReference type="EMBL" id="UPW41280.1"/>
    </source>
</evidence>
<accession>A0A976R824</accession>
<sequence>MANVASAIIGEAGGLLSAGLDLATSSYRTKQSVKASKELMDYQNDLNIANWQRQNAYNAPAEEIKRLRAAGINPDLFYQNGTSSLGASPISSPSASASSAEGIHTNFGAPTQSSMLLDAQTKLLESQTAKNYADANQTNALTPWVSKQVQSELSLNEANTKVLNETVEKIRNESELLRWQGKISHNSFKIADALRDSDIATKLKENGASQKQSSVIIDMFADVYAAQLRLAVAQCYASYVQSDAAASNASTARGQLSLDTLIRNGELEVKRAQQSLDKYVKNNNVNLQNLQNEWRTMLKDVPLIGDAVHGLLSIPASWFGNLFK</sequence>
<reference evidence="1" key="1">
    <citation type="submission" date="2022-02" db="EMBL/GenBank/DDBJ databases">
        <title>Towards deciphering the DNA virus diversity associated with rodent species in the families Cricetidae and Heteromyidae.</title>
        <authorList>
            <person name="Lund M."/>
            <person name="Larsen B.B."/>
            <person name="Gryseels S."/>
            <person name="Kraberger S."/>
            <person name="Rowsey D.M."/>
            <person name="Steger L."/>
            <person name="Yule K.M."/>
            <person name="Upham N.S."/>
            <person name="Worobey M."/>
            <person name="Van Doorslaer K."/>
            <person name="Varsani A."/>
        </authorList>
    </citation>
    <scope>NUCLEOTIDE SEQUENCE</scope>
    <source>
        <strain evidence="1">UA08Rod_4411</strain>
    </source>
</reference>
<dbReference type="EMBL" id="OM869570">
    <property type="protein sequence ID" value="UPW41280.1"/>
    <property type="molecule type" value="Genomic_DNA"/>
</dbReference>